<dbReference type="Proteomes" id="UP000783686">
    <property type="component" value="Unassembled WGS sequence"/>
</dbReference>
<reference evidence="2" key="1">
    <citation type="submission" date="2020-09" db="EMBL/GenBank/DDBJ databases">
        <authorList>
            <person name="Kikuchi T."/>
        </authorList>
    </citation>
    <scope>NUCLEOTIDE SEQUENCE</scope>
    <source>
        <strain evidence="2">SH1</strain>
    </source>
</reference>
<protein>
    <submittedName>
        <fullName evidence="2">Uncharacterized protein</fullName>
    </submittedName>
</protein>
<sequence>MDQMFGRKKASKTKTSTSESRLYLPQGATKASLLKPLKKMAAPNLSRSNSDTKLGHQKASLLTPSTDKAKSSVESKTEADNGRLYSTQSSPALLDLDLNEKSVRETASKPMPFVPIPLLRKSEHKPNASSYWRPQKPNNPPPDLDSIQRKSSENVHQNFCKKRPNSSKEDVNIEIDDLELENWPEKNIWTDSNGFSNFSDMDGIPDIMDIDYGEEPPPPGTEPNNAPTTFWTRQLDPVKRFMKSTLDSLQKVPRLINRSNDSSSEEESHENTVTSSLNEELQLRHILTLAYLDHFTLPGEELTEEELNKFMAMLVPEEDSERLLSEHITFYAENYANDNQLLVEVIYRALCNSEDEEVRSQSLGHLPTLMRFFERTGYKHHLLELLCAYINSIRRFDGGVEPQIEQKEQNLWEELNVPGTYSSNVLYLPLRKHSKSSKPTINQIMEVCYLVLSANFIDDERRNKIATTFTNFLDVIDKCTWKLRDEVFEFLADCLKFYHPDEYIQGHPIFEVFSHAALKNRADNRELAIKGLARIFELIFNNYSDEIAKSHSCVTLVILRTLVYTTLLENERNYRHRQRYYRFVVEVFELIGETTPVALLLQVFGMDVEAIFEGQ</sequence>
<feature type="compositionally biased region" description="Basic and acidic residues" evidence="1">
    <location>
        <begin position="67"/>
        <end position="81"/>
    </location>
</feature>
<feature type="region of interest" description="Disordered" evidence="1">
    <location>
        <begin position="1"/>
        <end position="168"/>
    </location>
</feature>
<dbReference type="SUPFAM" id="SSF48371">
    <property type="entry name" value="ARM repeat"/>
    <property type="match status" value="1"/>
</dbReference>
<evidence type="ECO:0000256" key="1">
    <source>
        <dbReference type="SAM" id="MobiDB-lite"/>
    </source>
</evidence>
<dbReference type="Proteomes" id="UP000614601">
    <property type="component" value="Unassembled WGS sequence"/>
</dbReference>
<dbReference type="AlphaFoldDB" id="A0A811KEG0"/>
<evidence type="ECO:0000313" key="3">
    <source>
        <dbReference type="Proteomes" id="UP000614601"/>
    </source>
</evidence>
<dbReference type="EMBL" id="CAJFDH010000003">
    <property type="protein sequence ID" value="CAD5213877.1"/>
    <property type="molecule type" value="Genomic_DNA"/>
</dbReference>
<name>A0A811KEG0_9BILA</name>
<organism evidence="2 3">
    <name type="scientific">Bursaphelenchus okinawaensis</name>
    <dbReference type="NCBI Taxonomy" id="465554"/>
    <lineage>
        <taxon>Eukaryota</taxon>
        <taxon>Metazoa</taxon>
        <taxon>Ecdysozoa</taxon>
        <taxon>Nematoda</taxon>
        <taxon>Chromadorea</taxon>
        <taxon>Rhabditida</taxon>
        <taxon>Tylenchina</taxon>
        <taxon>Tylenchomorpha</taxon>
        <taxon>Aphelenchoidea</taxon>
        <taxon>Aphelenchoididae</taxon>
        <taxon>Bursaphelenchus</taxon>
    </lineage>
</organism>
<feature type="compositionally biased region" description="Basic and acidic residues" evidence="1">
    <location>
        <begin position="98"/>
        <end position="107"/>
    </location>
</feature>
<accession>A0A811KEG0</accession>
<gene>
    <name evidence="2" type="ORF">BOKJ2_LOCUS5312</name>
</gene>
<proteinExistence type="predicted"/>
<dbReference type="EMBL" id="CAJFCW020000003">
    <property type="protein sequence ID" value="CAG9101709.1"/>
    <property type="molecule type" value="Genomic_DNA"/>
</dbReference>
<feature type="compositionally biased region" description="Basic residues" evidence="1">
    <location>
        <begin position="1"/>
        <end position="12"/>
    </location>
</feature>
<dbReference type="OrthoDB" id="10582271at2759"/>
<keyword evidence="3" id="KW-1185">Reference proteome</keyword>
<evidence type="ECO:0000313" key="2">
    <source>
        <dbReference type="EMBL" id="CAD5213877.1"/>
    </source>
</evidence>
<comment type="caution">
    <text evidence="2">The sequence shown here is derived from an EMBL/GenBank/DDBJ whole genome shotgun (WGS) entry which is preliminary data.</text>
</comment>
<dbReference type="InterPro" id="IPR016024">
    <property type="entry name" value="ARM-type_fold"/>
</dbReference>
<feature type="region of interest" description="Disordered" evidence="1">
    <location>
        <begin position="252"/>
        <end position="277"/>
    </location>
</feature>